<dbReference type="Pfam" id="PF00144">
    <property type="entry name" value="Beta-lactamase"/>
    <property type="match status" value="1"/>
</dbReference>
<dbReference type="Gene3D" id="3.40.710.10">
    <property type="entry name" value="DD-peptidase/beta-lactamase superfamily"/>
    <property type="match status" value="1"/>
</dbReference>
<dbReference type="SUPFAM" id="SSF56601">
    <property type="entry name" value="beta-lactamase/transpeptidase-like"/>
    <property type="match status" value="1"/>
</dbReference>
<keyword evidence="3" id="KW-0378">Hydrolase</keyword>
<gene>
    <name evidence="3" type="ORF">GIS00_12305</name>
</gene>
<dbReference type="PANTHER" id="PTHR43283">
    <property type="entry name" value="BETA-LACTAMASE-RELATED"/>
    <property type="match status" value="1"/>
</dbReference>
<sequence length="478" mass="51481">MSQQSTPTAPDIRDPFPSSTPEEQGLPSAAVTALVDRLEREGLEPHSLMVLRHGRLLAESFWAPYHPDGVQLLYSLSKSFTSTAAAFAEAEGLLDLSARAASHLDEPAAGPRAASLTVHQLLSMSTGHRVDTLDGMIGSADPVAAFFAHEPEQEPGSCFVYNNGATYTVGAIVQRVTGMTLTDYLRPRLFEPLGIDNSAWLQWPAGRELGFSGLHLTTGALARFGQLLLDDGRWHGEQLLPAGWVARASAPITDNSSHEGGVDWQQGYGYQYWRARHGFRGDGAYGQYVLVLPEEDAVVVITSCQLDMQAVLDAVWEELLPAFTGGPLPASADADTLRRSLSGAQIAAPADVVEPASSGPWTFAHREGREAARLTGVVVEEAGDGWQLTVREGDRELTIRCGRGVWPEVNGPWVARGGWTSPTTFEARIVAVQTPHHLLIRCDTDTGQVSTRWNGVPLHDQALSTQVAPPSIGSETSL</sequence>
<proteinExistence type="predicted"/>
<dbReference type="Proteomes" id="UP000460221">
    <property type="component" value="Unassembled WGS sequence"/>
</dbReference>
<dbReference type="EMBL" id="WLYK01000005">
    <property type="protein sequence ID" value="MTD14723.1"/>
    <property type="molecule type" value="Genomic_DNA"/>
</dbReference>
<comment type="caution">
    <text evidence="3">The sequence shown here is derived from an EMBL/GenBank/DDBJ whole genome shotgun (WGS) entry which is preliminary data.</text>
</comment>
<dbReference type="InterPro" id="IPR001466">
    <property type="entry name" value="Beta-lactam-related"/>
</dbReference>
<evidence type="ECO:0000259" key="2">
    <source>
        <dbReference type="Pfam" id="PF00144"/>
    </source>
</evidence>
<evidence type="ECO:0000313" key="4">
    <source>
        <dbReference type="Proteomes" id="UP000460221"/>
    </source>
</evidence>
<organism evidence="3 4">
    <name type="scientific">Nakamurella alba</name>
    <dbReference type="NCBI Taxonomy" id="2665158"/>
    <lineage>
        <taxon>Bacteria</taxon>
        <taxon>Bacillati</taxon>
        <taxon>Actinomycetota</taxon>
        <taxon>Actinomycetes</taxon>
        <taxon>Nakamurellales</taxon>
        <taxon>Nakamurellaceae</taxon>
        <taxon>Nakamurella</taxon>
    </lineage>
</organism>
<reference evidence="3 4" key="1">
    <citation type="submission" date="2019-11" db="EMBL/GenBank/DDBJ databases">
        <authorList>
            <person name="Jiang L.-Q."/>
        </authorList>
    </citation>
    <scope>NUCLEOTIDE SEQUENCE [LARGE SCALE GENOMIC DNA]</scope>
    <source>
        <strain evidence="3 4">YIM 132087</strain>
    </source>
</reference>
<feature type="region of interest" description="Disordered" evidence="1">
    <location>
        <begin position="1"/>
        <end position="28"/>
    </location>
</feature>
<feature type="domain" description="Beta-lactamase-related" evidence="2">
    <location>
        <begin position="46"/>
        <end position="304"/>
    </location>
</feature>
<dbReference type="PANTHER" id="PTHR43283:SF7">
    <property type="entry name" value="BETA-LACTAMASE-RELATED DOMAIN-CONTAINING PROTEIN"/>
    <property type="match status" value="1"/>
</dbReference>
<name>A0A7K1FNB7_9ACTN</name>
<keyword evidence="4" id="KW-1185">Reference proteome</keyword>
<dbReference type="InterPro" id="IPR050789">
    <property type="entry name" value="Diverse_Enzym_Activities"/>
</dbReference>
<accession>A0A7K1FNB7</accession>
<dbReference type="GO" id="GO:0016787">
    <property type="term" value="F:hydrolase activity"/>
    <property type="evidence" value="ECO:0007669"/>
    <property type="project" value="UniProtKB-KW"/>
</dbReference>
<protein>
    <submittedName>
        <fullName evidence="3">Serine hydrolase</fullName>
    </submittedName>
</protein>
<evidence type="ECO:0000256" key="1">
    <source>
        <dbReference type="SAM" id="MobiDB-lite"/>
    </source>
</evidence>
<evidence type="ECO:0000313" key="3">
    <source>
        <dbReference type="EMBL" id="MTD14723.1"/>
    </source>
</evidence>
<dbReference type="InterPro" id="IPR012338">
    <property type="entry name" value="Beta-lactam/transpept-like"/>
</dbReference>
<dbReference type="RefSeq" id="WP_154768757.1">
    <property type="nucleotide sequence ID" value="NZ_WLYK01000005.1"/>
</dbReference>
<dbReference type="AlphaFoldDB" id="A0A7K1FNB7"/>